<evidence type="ECO:0000256" key="4">
    <source>
        <dbReference type="ARBA" id="ARBA00022679"/>
    </source>
</evidence>
<accession>A0A430FMK3</accession>
<feature type="compositionally biased region" description="Polar residues" evidence="9">
    <location>
        <begin position="534"/>
        <end position="553"/>
    </location>
</feature>
<dbReference type="GO" id="GO:0000155">
    <property type="term" value="F:phosphorelay sensor kinase activity"/>
    <property type="evidence" value="ECO:0007669"/>
    <property type="project" value="InterPro"/>
</dbReference>
<keyword evidence="5" id="KW-0547">Nucleotide-binding</keyword>
<feature type="transmembrane region" description="Helical" evidence="10">
    <location>
        <begin position="706"/>
        <end position="723"/>
    </location>
</feature>
<evidence type="ECO:0000259" key="11">
    <source>
        <dbReference type="SMART" id="SM00387"/>
    </source>
</evidence>
<gene>
    <name evidence="12" type="ORF">D2E25_0412</name>
</gene>
<keyword evidence="7" id="KW-0067">ATP-binding</keyword>
<feature type="domain" description="Histidine kinase/HSP90-like ATPase" evidence="11">
    <location>
        <begin position="427"/>
        <end position="522"/>
    </location>
</feature>
<evidence type="ECO:0000256" key="6">
    <source>
        <dbReference type="ARBA" id="ARBA00022777"/>
    </source>
</evidence>
<feature type="transmembrane region" description="Helical" evidence="10">
    <location>
        <begin position="625"/>
        <end position="642"/>
    </location>
</feature>
<proteinExistence type="predicted"/>
<feature type="compositionally biased region" description="Basic and acidic residues" evidence="9">
    <location>
        <begin position="927"/>
        <end position="938"/>
    </location>
</feature>
<keyword evidence="13" id="KW-1185">Reference proteome</keyword>
<dbReference type="GO" id="GO:0016020">
    <property type="term" value="C:membrane"/>
    <property type="evidence" value="ECO:0007669"/>
    <property type="project" value="InterPro"/>
</dbReference>
<dbReference type="InterPro" id="IPR011712">
    <property type="entry name" value="Sig_transdc_His_kin_sub3_dim/P"/>
</dbReference>
<name>A0A430FMK3_9BIFI</name>
<dbReference type="GO" id="GO:0046983">
    <property type="term" value="F:protein dimerization activity"/>
    <property type="evidence" value="ECO:0007669"/>
    <property type="project" value="InterPro"/>
</dbReference>
<comment type="catalytic activity">
    <reaction evidence="1">
        <text>ATP + protein L-histidine = ADP + protein N-phospho-L-histidine.</text>
        <dbReference type="EC" id="2.7.13.3"/>
    </reaction>
</comment>
<dbReference type="Gene3D" id="1.20.5.1930">
    <property type="match status" value="1"/>
</dbReference>
<dbReference type="Proteomes" id="UP000287533">
    <property type="component" value="Unassembled WGS sequence"/>
</dbReference>
<keyword evidence="6 12" id="KW-0418">Kinase</keyword>
<evidence type="ECO:0000256" key="10">
    <source>
        <dbReference type="SAM" id="Phobius"/>
    </source>
</evidence>
<evidence type="ECO:0000256" key="8">
    <source>
        <dbReference type="ARBA" id="ARBA00023012"/>
    </source>
</evidence>
<keyword evidence="3" id="KW-0597">Phosphoprotein</keyword>
<protein>
    <recommendedName>
        <fullName evidence="2">histidine kinase</fullName>
        <ecNumber evidence="2">2.7.13.3</ecNumber>
    </recommendedName>
</protein>
<dbReference type="GO" id="GO:0005524">
    <property type="term" value="F:ATP binding"/>
    <property type="evidence" value="ECO:0007669"/>
    <property type="project" value="UniProtKB-KW"/>
</dbReference>
<evidence type="ECO:0000256" key="9">
    <source>
        <dbReference type="SAM" id="MobiDB-lite"/>
    </source>
</evidence>
<keyword evidence="10" id="KW-0812">Transmembrane</keyword>
<keyword evidence="10" id="KW-1133">Transmembrane helix</keyword>
<dbReference type="EC" id="2.7.13.3" evidence="2"/>
<evidence type="ECO:0000313" key="13">
    <source>
        <dbReference type="Proteomes" id="UP000287533"/>
    </source>
</evidence>
<sequence>MLSCVDHRVQPEDVSLMRRLPYQPYAGTTKPLATVSRAPTLTTADRTPQPAVYHSRFIPTHDGHAAASALRWSIMDMTRRLTTIRDTFVRDRKARMLAIDSAVALLATLAFGLLFGTSVGNMPGMLFAYDSGPMSVWSAVLALPLALRRVRPQTAAAVFAGLTAVQLVAGPAMVPSDFLALIMLYSVIVYGDPRNTTAFIVLASALGAAAGPVMAWSLEIGPFFDPYITAAEYAQGAEGSIRDCHAVYAGGGFTGSCAQIVLRQSAVYLAEIAACLIAIVIAAFWQRARLITIRMMQERNDAIQASEAEERHIAALAERARIARDMHDVVAHTLSIIIVQSDGGRYAGAHDPAVARSTMETIRHESERALHDMKRLFGVFGGSSHADYADIGALVEQAHAAAASTPDGGTVQRRITGLPQPQMLAPASSAAVYHLVQEALTNVRKYAGPNAHVLIDEHWSDSALDITVTDDGRGATASLDGHKPGYGLLGMRERVEAAGGTLEAGPRIGGGFMVHAHLPLASAHAYSTQTSSATVNASPVTQSTPVAQSTNDSARAEAPADLAEQTSNRAPRKPEHGVFSPTLPRVPSWASVYKTIRSKPIAQAVLANGQSFNWIERLSQWTERHYLATDIIGTMLLIGIMFNNPMSLLDGYTYGTAEQAINQFIVITTMLPLCLRRRFPESSAAMVALASAFQLIVFQPVMFSNLFSLCALYSAVLYGRANAWRWTSVVSAANAMLFGFKVMLSNLGYASILHWLLRTADYTVTGVLSTPRQLLQGFAWTLVIGVICMGTILLARWHRSSGANVLVLQAREEALREEQRKQRILAANMERDRISSRIQAEVSATLSSVIDRAVAGIRMLDDAAARGEEPSADAIQDAFAAIGAQGRVALKHMRQLLSVLRETGFSDEAHDHAQPEMQLRPAASLDEQLRHTAERHEE</sequence>
<dbReference type="PANTHER" id="PTHR24421">
    <property type="entry name" value="NITRATE/NITRITE SENSOR PROTEIN NARX-RELATED"/>
    <property type="match status" value="1"/>
</dbReference>
<evidence type="ECO:0000256" key="5">
    <source>
        <dbReference type="ARBA" id="ARBA00022741"/>
    </source>
</evidence>
<feature type="transmembrane region" description="Helical" evidence="10">
    <location>
        <begin position="777"/>
        <end position="795"/>
    </location>
</feature>
<dbReference type="SUPFAM" id="SSF55874">
    <property type="entry name" value="ATPase domain of HSP90 chaperone/DNA topoisomerase II/histidine kinase"/>
    <property type="match status" value="1"/>
</dbReference>
<feature type="region of interest" description="Disordered" evidence="9">
    <location>
        <begin position="534"/>
        <end position="580"/>
    </location>
</feature>
<dbReference type="CDD" id="cd16917">
    <property type="entry name" value="HATPase_UhpB-NarQ-NarX-like"/>
    <property type="match status" value="1"/>
</dbReference>
<feature type="region of interest" description="Disordered" evidence="9">
    <location>
        <begin position="910"/>
        <end position="938"/>
    </location>
</feature>
<dbReference type="SMART" id="SM00387">
    <property type="entry name" value="HATPase_c"/>
    <property type="match status" value="1"/>
</dbReference>
<reference evidence="12 13" key="1">
    <citation type="submission" date="2018-09" db="EMBL/GenBank/DDBJ databases">
        <title>Characterization of the phylogenetic diversity of five novel species belonging to the genus Bifidobacterium.</title>
        <authorList>
            <person name="Lugli G.A."/>
            <person name="Duranti S."/>
            <person name="Milani C."/>
        </authorList>
    </citation>
    <scope>NUCLEOTIDE SEQUENCE [LARGE SCALE GENOMIC DNA]</scope>
    <source>
        <strain evidence="12 13">2034B</strain>
    </source>
</reference>
<feature type="transmembrane region" description="Helical" evidence="10">
    <location>
        <begin position="735"/>
        <end position="757"/>
    </location>
</feature>
<feature type="transmembrane region" description="Helical" evidence="10">
    <location>
        <begin position="97"/>
        <end position="115"/>
    </location>
</feature>
<evidence type="ECO:0000256" key="3">
    <source>
        <dbReference type="ARBA" id="ARBA00022553"/>
    </source>
</evidence>
<evidence type="ECO:0000313" key="12">
    <source>
        <dbReference type="EMBL" id="RSX54106.1"/>
    </source>
</evidence>
<organism evidence="12 13">
    <name type="scientific">Bifidobacterium goeldii</name>
    <dbReference type="NCBI Taxonomy" id="2306975"/>
    <lineage>
        <taxon>Bacteria</taxon>
        <taxon>Bacillati</taxon>
        <taxon>Actinomycetota</taxon>
        <taxon>Actinomycetes</taxon>
        <taxon>Bifidobacteriales</taxon>
        <taxon>Bifidobacteriaceae</taxon>
        <taxon>Bifidobacterium</taxon>
    </lineage>
</organism>
<dbReference type="InterPro" id="IPR036890">
    <property type="entry name" value="HATPase_C_sf"/>
</dbReference>
<dbReference type="EMBL" id="QXGL01000001">
    <property type="protein sequence ID" value="RSX54106.1"/>
    <property type="molecule type" value="Genomic_DNA"/>
</dbReference>
<dbReference type="InterPro" id="IPR003594">
    <property type="entry name" value="HATPase_dom"/>
</dbReference>
<dbReference type="Pfam" id="PF23539">
    <property type="entry name" value="DUF7134"/>
    <property type="match status" value="2"/>
</dbReference>
<dbReference type="PANTHER" id="PTHR24421:SF10">
    <property type="entry name" value="NITRATE_NITRITE SENSOR PROTEIN NARQ"/>
    <property type="match status" value="1"/>
</dbReference>
<dbReference type="Pfam" id="PF07730">
    <property type="entry name" value="HisKA_3"/>
    <property type="match status" value="1"/>
</dbReference>
<evidence type="ECO:0000256" key="1">
    <source>
        <dbReference type="ARBA" id="ARBA00000085"/>
    </source>
</evidence>
<evidence type="ECO:0000256" key="2">
    <source>
        <dbReference type="ARBA" id="ARBA00012438"/>
    </source>
</evidence>
<keyword evidence="8" id="KW-0902">Two-component regulatory system</keyword>
<feature type="transmembrane region" description="Helical" evidence="10">
    <location>
        <begin position="175"/>
        <end position="191"/>
    </location>
</feature>
<keyword evidence="10" id="KW-0472">Membrane</keyword>
<evidence type="ECO:0000256" key="7">
    <source>
        <dbReference type="ARBA" id="ARBA00022840"/>
    </source>
</evidence>
<keyword evidence="4" id="KW-0808">Transferase</keyword>
<dbReference type="AlphaFoldDB" id="A0A430FMK3"/>
<comment type="caution">
    <text evidence="12">The sequence shown here is derived from an EMBL/GenBank/DDBJ whole genome shotgun (WGS) entry which is preliminary data.</text>
</comment>
<dbReference type="Gene3D" id="3.30.565.10">
    <property type="entry name" value="Histidine kinase-like ATPase, C-terminal domain"/>
    <property type="match status" value="1"/>
</dbReference>
<dbReference type="Pfam" id="PF02518">
    <property type="entry name" value="HATPase_c"/>
    <property type="match status" value="1"/>
</dbReference>
<dbReference type="InterPro" id="IPR055558">
    <property type="entry name" value="DUF7134"/>
</dbReference>
<feature type="transmembrane region" description="Helical" evidence="10">
    <location>
        <begin position="198"/>
        <end position="218"/>
    </location>
</feature>
<feature type="transmembrane region" description="Helical" evidence="10">
    <location>
        <begin position="266"/>
        <end position="285"/>
    </location>
</feature>
<dbReference type="InterPro" id="IPR050482">
    <property type="entry name" value="Sensor_HK_TwoCompSys"/>
</dbReference>